<dbReference type="InterPro" id="IPR001647">
    <property type="entry name" value="HTH_TetR"/>
</dbReference>
<dbReference type="Gene3D" id="1.10.10.60">
    <property type="entry name" value="Homeodomain-like"/>
    <property type="match status" value="1"/>
</dbReference>
<dbReference type="PRINTS" id="PR00455">
    <property type="entry name" value="HTHTETR"/>
</dbReference>
<keyword evidence="5" id="KW-1185">Reference proteome</keyword>
<proteinExistence type="predicted"/>
<dbReference type="InterPro" id="IPR009057">
    <property type="entry name" value="Homeodomain-like_sf"/>
</dbReference>
<dbReference type="SUPFAM" id="SSF46689">
    <property type="entry name" value="Homeodomain-like"/>
    <property type="match status" value="1"/>
</dbReference>
<name>A0ABW5BKU5_9PROT</name>
<accession>A0ABW5BKU5</accession>
<feature type="DNA-binding region" description="H-T-H motif" evidence="2">
    <location>
        <begin position="39"/>
        <end position="58"/>
    </location>
</feature>
<dbReference type="Gene3D" id="1.10.357.10">
    <property type="entry name" value="Tetracycline Repressor, domain 2"/>
    <property type="match status" value="1"/>
</dbReference>
<dbReference type="InterPro" id="IPR036271">
    <property type="entry name" value="Tet_transcr_reg_TetR-rel_C_sf"/>
</dbReference>
<reference evidence="5" key="1">
    <citation type="journal article" date="2019" name="Int. J. Syst. Evol. Microbiol.">
        <title>The Global Catalogue of Microorganisms (GCM) 10K type strain sequencing project: providing services to taxonomists for standard genome sequencing and annotation.</title>
        <authorList>
            <consortium name="The Broad Institute Genomics Platform"/>
            <consortium name="The Broad Institute Genome Sequencing Center for Infectious Disease"/>
            <person name="Wu L."/>
            <person name="Ma J."/>
        </authorList>
    </citation>
    <scope>NUCLEOTIDE SEQUENCE [LARGE SCALE GENOMIC DNA]</scope>
    <source>
        <strain evidence="5">CGMCC 4.7192</strain>
    </source>
</reference>
<dbReference type="SUPFAM" id="SSF48498">
    <property type="entry name" value="Tetracyclin repressor-like, C-terminal domain"/>
    <property type="match status" value="1"/>
</dbReference>
<gene>
    <name evidence="4" type="ORF">ACFSKO_07235</name>
</gene>
<organism evidence="4 5">
    <name type="scientific">Kiloniella antarctica</name>
    <dbReference type="NCBI Taxonomy" id="1550907"/>
    <lineage>
        <taxon>Bacteria</taxon>
        <taxon>Pseudomonadati</taxon>
        <taxon>Pseudomonadota</taxon>
        <taxon>Alphaproteobacteria</taxon>
        <taxon>Rhodospirillales</taxon>
        <taxon>Kiloniellaceae</taxon>
        <taxon>Kiloniella</taxon>
    </lineage>
</organism>
<evidence type="ECO:0000313" key="5">
    <source>
        <dbReference type="Proteomes" id="UP001597294"/>
    </source>
</evidence>
<feature type="domain" description="HTH tetR-type" evidence="3">
    <location>
        <begin position="16"/>
        <end position="76"/>
    </location>
</feature>
<evidence type="ECO:0000313" key="4">
    <source>
        <dbReference type="EMBL" id="MFD2205396.1"/>
    </source>
</evidence>
<dbReference type="PANTHER" id="PTHR30328:SF54">
    <property type="entry name" value="HTH-TYPE TRANSCRIPTIONAL REPRESSOR SCO4008"/>
    <property type="match status" value="1"/>
</dbReference>
<protein>
    <submittedName>
        <fullName evidence="4">TetR family transcriptional regulator C-terminal domain-containing protein</fullName>
    </submittedName>
</protein>
<dbReference type="Proteomes" id="UP001597294">
    <property type="component" value="Unassembled WGS sequence"/>
</dbReference>
<dbReference type="PANTHER" id="PTHR30328">
    <property type="entry name" value="TRANSCRIPTIONAL REPRESSOR"/>
    <property type="match status" value="1"/>
</dbReference>
<dbReference type="InterPro" id="IPR050109">
    <property type="entry name" value="HTH-type_TetR-like_transc_reg"/>
</dbReference>
<dbReference type="Pfam" id="PF08362">
    <property type="entry name" value="TetR_C_3"/>
    <property type="match status" value="1"/>
</dbReference>
<evidence type="ECO:0000256" key="1">
    <source>
        <dbReference type="ARBA" id="ARBA00023125"/>
    </source>
</evidence>
<dbReference type="EMBL" id="JBHUII010000004">
    <property type="protein sequence ID" value="MFD2205396.1"/>
    <property type="molecule type" value="Genomic_DNA"/>
</dbReference>
<evidence type="ECO:0000259" key="3">
    <source>
        <dbReference type="PROSITE" id="PS50977"/>
    </source>
</evidence>
<dbReference type="RefSeq" id="WP_380249964.1">
    <property type="nucleotide sequence ID" value="NZ_JBHUII010000004.1"/>
</dbReference>
<dbReference type="PROSITE" id="PS50977">
    <property type="entry name" value="HTH_TETR_2"/>
    <property type="match status" value="1"/>
</dbReference>
<evidence type="ECO:0000256" key="2">
    <source>
        <dbReference type="PROSITE-ProRule" id="PRU00335"/>
    </source>
</evidence>
<comment type="caution">
    <text evidence="4">The sequence shown here is derived from an EMBL/GenBank/DDBJ whole genome shotgun (WGS) entry which is preliminary data.</text>
</comment>
<keyword evidence="1 2" id="KW-0238">DNA-binding</keyword>
<sequence>MNPRAGQTKKRTRIQALNEAKIFEAALDIFATFGFRGTTIDQIAQKAEMSKPNLLYYFRRKEDIYISVLERTLETWLTPLTELNPDGNPIEEIGKYASLKLQMSENDPTASRLFANEILHGAPMIEHVLQGSLKNLVDEKAGVIQKWIDDGKLTDVDPYHLIFMIWASTQHYADFKIQMRAILGDEVDQPDYYEKAGKTISTIFFEGLKPRH</sequence>
<dbReference type="InterPro" id="IPR013573">
    <property type="entry name" value="Tscrpt_reg_YcdC_C"/>
</dbReference>
<dbReference type="Pfam" id="PF00440">
    <property type="entry name" value="TetR_N"/>
    <property type="match status" value="1"/>
</dbReference>